<keyword evidence="2" id="KW-1185">Reference proteome</keyword>
<gene>
    <name evidence="1" type="ORF">GCM10011379_07650</name>
</gene>
<name>A0A917IS72_9BACT</name>
<accession>A0A917IS72</accession>
<evidence type="ECO:0000313" key="1">
    <source>
        <dbReference type="EMBL" id="GGH60136.1"/>
    </source>
</evidence>
<protein>
    <recommendedName>
        <fullName evidence="3">Cell surface protein</fullName>
    </recommendedName>
</protein>
<evidence type="ECO:0000313" key="2">
    <source>
        <dbReference type="Proteomes" id="UP000627292"/>
    </source>
</evidence>
<comment type="caution">
    <text evidence="1">The sequence shown here is derived from an EMBL/GenBank/DDBJ whole genome shotgun (WGS) entry which is preliminary data.</text>
</comment>
<proteinExistence type="predicted"/>
<organism evidence="1 2">
    <name type="scientific">Filimonas zeae</name>
    <dbReference type="NCBI Taxonomy" id="1737353"/>
    <lineage>
        <taxon>Bacteria</taxon>
        <taxon>Pseudomonadati</taxon>
        <taxon>Bacteroidota</taxon>
        <taxon>Chitinophagia</taxon>
        <taxon>Chitinophagales</taxon>
        <taxon>Chitinophagaceae</taxon>
        <taxon>Filimonas</taxon>
    </lineage>
</organism>
<reference evidence="1" key="2">
    <citation type="submission" date="2020-09" db="EMBL/GenBank/DDBJ databases">
        <authorList>
            <person name="Sun Q."/>
            <person name="Zhou Y."/>
        </authorList>
    </citation>
    <scope>NUCLEOTIDE SEQUENCE</scope>
    <source>
        <strain evidence="1">CGMCC 1.15290</strain>
    </source>
</reference>
<dbReference type="Proteomes" id="UP000627292">
    <property type="component" value="Unassembled WGS sequence"/>
</dbReference>
<evidence type="ECO:0008006" key="3">
    <source>
        <dbReference type="Google" id="ProtNLM"/>
    </source>
</evidence>
<sequence length="391" mass="42997">MNMKKYSVVIALLVMALAEGCKKEDAINDAPVAIKEPAGGFVATRLKGLLLSADAGTITAPVYEWAVDGKVVTDTRDFYFVSAQEGAHEVKLTVEAGGQRFTRTVTVQVNKEAVTYSPRVSKVFDYFPAPGQFVNTMPEFNAGETEAQVIARAESALKGATMIHLGGFGGYVVAGFDHTIMNIADSASFKVVGNAFDNWAEPGVIMVSYDANKNGLPDDEWYEIAGSEHNSAKTVKNYQITYYKPDENKLPVTDENNFYMSDLEYIRWKDNQGGSGYLSKNMFHTQSYYPQWKGDSITFKGTKLTGDNVVDQSGVGTYYVSPAFDYGYADNWANTDARINIKLDWAVDKDGKKVKLTGVDFIKVYTGIRAEAGWLGEVSTEVTSIEDVNIK</sequence>
<dbReference type="AlphaFoldDB" id="A0A917IS72"/>
<reference evidence="1" key="1">
    <citation type="journal article" date="2014" name="Int. J. Syst. Evol. Microbiol.">
        <title>Complete genome sequence of Corynebacterium casei LMG S-19264T (=DSM 44701T), isolated from a smear-ripened cheese.</title>
        <authorList>
            <consortium name="US DOE Joint Genome Institute (JGI-PGF)"/>
            <person name="Walter F."/>
            <person name="Albersmeier A."/>
            <person name="Kalinowski J."/>
            <person name="Ruckert C."/>
        </authorList>
    </citation>
    <scope>NUCLEOTIDE SEQUENCE</scope>
    <source>
        <strain evidence="1">CGMCC 1.15290</strain>
    </source>
</reference>
<dbReference type="EMBL" id="BMIB01000001">
    <property type="protein sequence ID" value="GGH60136.1"/>
    <property type="molecule type" value="Genomic_DNA"/>
</dbReference>